<dbReference type="GO" id="GO:0005536">
    <property type="term" value="F:D-glucose binding"/>
    <property type="evidence" value="ECO:0007669"/>
    <property type="project" value="InterPro"/>
</dbReference>
<evidence type="ECO:0000256" key="1">
    <source>
        <dbReference type="ARBA" id="ARBA00022679"/>
    </source>
</evidence>
<comment type="similarity">
    <text evidence="3 4">Belongs to the bacterial glucokinase family.</text>
</comment>
<dbReference type="Pfam" id="PF02685">
    <property type="entry name" value="Glucokinase"/>
    <property type="match status" value="1"/>
</dbReference>
<dbReference type="HAMAP" id="MF_00524">
    <property type="entry name" value="Glucokinase"/>
    <property type="match status" value="1"/>
</dbReference>
<accession>A0A154L1V0</accession>
<dbReference type="InterPro" id="IPR003836">
    <property type="entry name" value="Glucokinase"/>
</dbReference>
<sequence length="312" mass="33315">MRLVGDIGGTNARFAWIDESGNPQSPMTLPVRDYATIGDAMRDFMVKTDCADLNEFAVAVACPASADIIKFTNNPWVFSKDALKAEFGLDRLVVVNDFTGLAMSVPYLGDEDLITLFDGPGRPGLPLAVIGAGTGLGVSGLLRHDDHWIPIQGEGGHVSLPAVDDLDYEIVKFLTAELGRVSAERILSGMGLENLYRALAAIDGIDVAPLSAAEIVENAMQKNDPLCLKVLDRFCLFMGGVAGDLVLTLGAFDGVFIGGGIGPRIADFMKQSGLKDRMIAKGRFHDLMNDVPVRLMTAKYPALIGCAKILTA</sequence>
<evidence type="ECO:0000256" key="3">
    <source>
        <dbReference type="HAMAP-Rule" id="MF_00524"/>
    </source>
</evidence>
<proteinExistence type="inferred from homology"/>
<comment type="subcellular location">
    <subcellularLocation>
        <location evidence="3">Cytoplasm</location>
    </subcellularLocation>
</comment>
<dbReference type="NCBIfam" id="TIGR00749">
    <property type="entry name" value="glk"/>
    <property type="match status" value="1"/>
</dbReference>
<reference evidence="5 6" key="1">
    <citation type="submission" date="2015-12" db="EMBL/GenBank/DDBJ databases">
        <title>Genome sequence of Thalassospira lucentensis MCCC 1A02072.</title>
        <authorList>
            <person name="Lu L."/>
            <person name="Lai Q."/>
            <person name="Shao Z."/>
            <person name="Qian P."/>
        </authorList>
    </citation>
    <scope>NUCLEOTIDE SEQUENCE [LARGE SCALE GENOMIC DNA]</scope>
    <source>
        <strain evidence="5 6">MCCC 1A02072</strain>
    </source>
</reference>
<feature type="binding site" evidence="3">
    <location>
        <begin position="5"/>
        <end position="10"/>
    </location>
    <ligand>
        <name>ATP</name>
        <dbReference type="ChEBI" id="CHEBI:30616"/>
    </ligand>
</feature>
<dbReference type="Gene3D" id="3.40.367.20">
    <property type="match status" value="1"/>
</dbReference>
<dbReference type="RefSeq" id="WP_062952563.1">
    <property type="nucleotide sequence ID" value="NZ_LPVY01000021.1"/>
</dbReference>
<keyword evidence="1 3" id="KW-0808">Transferase</keyword>
<dbReference type="InterPro" id="IPR050201">
    <property type="entry name" value="Bacterial_glucokinase"/>
</dbReference>
<name>A0A154L1V0_9PROT</name>
<comment type="caution">
    <text evidence="5">The sequence shown here is derived from an EMBL/GenBank/DDBJ whole genome shotgun (WGS) entry which is preliminary data.</text>
</comment>
<organism evidence="5 6">
    <name type="scientific">Thalassospira lucentensis</name>
    <dbReference type="NCBI Taxonomy" id="168935"/>
    <lineage>
        <taxon>Bacteria</taxon>
        <taxon>Pseudomonadati</taxon>
        <taxon>Pseudomonadota</taxon>
        <taxon>Alphaproteobacteria</taxon>
        <taxon>Rhodospirillales</taxon>
        <taxon>Thalassospiraceae</taxon>
        <taxon>Thalassospira</taxon>
    </lineage>
</organism>
<keyword evidence="3" id="KW-0324">Glycolysis</keyword>
<dbReference type="PANTHER" id="PTHR47690:SF1">
    <property type="entry name" value="GLUCOKINASE"/>
    <property type="match status" value="1"/>
</dbReference>
<keyword evidence="3" id="KW-0067">ATP-binding</keyword>
<dbReference type="SUPFAM" id="SSF53067">
    <property type="entry name" value="Actin-like ATPase domain"/>
    <property type="match status" value="1"/>
</dbReference>
<keyword evidence="2 3" id="KW-0418">Kinase</keyword>
<evidence type="ECO:0000313" key="6">
    <source>
        <dbReference type="Proteomes" id="UP000076335"/>
    </source>
</evidence>
<dbReference type="PANTHER" id="PTHR47690">
    <property type="entry name" value="GLUCOKINASE"/>
    <property type="match status" value="1"/>
</dbReference>
<dbReference type="Gene3D" id="3.30.420.40">
    <property type="match status" value="1"/>
</dbReference>
<keyword evidence="3" id="KW-0547">Nucleotide-binding</keyword>
<dbReference type="Proteomes" id="UP000076335">
    <property type="component" value="Unassembled WGS sequence"/>
</dbReference>
<dbReference type="GO" id="GO:0005829">
    <property type="term" value="C:cytosol"/>
    <property type="evidence" value="ECO:0007669"/>
    <property type="project" value="TreeGrafter"/>
</dbReference>
<dbReference type="CDD" id="cd24008">
    <property type="entry name" value="ASKHA_NBD_GLK"/>
    <property type="match status" value="1"/>
</dbReference>
<dbReference type="OrthoDB" id="9800595at2"/>
<dbReference type="GO" id="GO:0005524">
    <property type="term" value="F:ATP binding"/>
    <property type="evidence" value="ECO:0007669"/>
    <property type="project" value="UniProtKB-UniRule"/>
</dbReference>
<evidence type="ECO:0000256" key="2">
    <source>
        <dbReference type="ARBA" id="ARBA00022777"/>
    </source>
</evidence>
<protein>
    <recommendedName>
        <fullName evidence="3">Glucokinase</fullName>
        <ecNumber evidence="3">2.7.1.2</ecNumber>
    </recommendedName>
    <alternativeName>
        <fullName evidence="3">Glucose kinase</fullName>
    </alternativeName>
</protein>
<dbReference type="InterPro" id="IPR043129">
    <property type="entry name" value="ATPase_NBD"/>
</dbReference>
<gene>
    <name evidence="3" type="primary">glk</name>
    <name evidence="5" type="ORF">AUP42_03145</name>
</gene>
<dbReference type="EC" id="2.7.1.2" evidence="3"/>
<dbReference type="AlphaFoldDB" id="A0A154L1V0"/>
<dbReference type="GO" id="GO:0006096">
    <property type="term" value="P:glycolytic process"/>
    <property type="evidence" value="ECO:0007669"/>
    <property type="project" value="UniProtKB-UniRule"/>
</dbReference>
<comment type="catalytic activity">
    <reaction evidence="3">
        <text>D-glucose + ATP = D-glucose 6-phosphate + ADP + H(+)</text>
        <dbReference type="Rhea" id="RHEA:17825"/>
        <dbReference type="ChEBI" id="CHEBI:4167"/>
        <dbReference type="ChEBI" id="CHEBI:15378"/>
        <dbReference type="ChEBI" id="CHEBI:30616"/>
        <dbReference type="ChEBI" id="CHEBI:61548"/>
        <dbReference type="ChEBI" id="CHEBI:456216"/>
        <dbReference type="EC" id="2.7.1.2"/>
    </reaction>
</comment>
<dbReference type="GO" id="GO:0004340">
    <property type="term" value="F:glucokinase activity"/>
    <property type="evidence" value="ECO:0007669"/>
    <property type="project" value="UniProtKB-UniRule"/>
</dbReference>
<evidence type="ECO:0000313" key="5">
    <source>
        <dbReference type="EMBL" id="KZB61978.1"/>
    </source>
</evidence>
<evidence type="ECO:0000256" key="4">
    <source>
        <dbReference type="RuleBase" id="RU004046"/>
    </source>
</evidence>
<keyword evidence="3" id="KW-0963">Cytoplasm</keyword>
<dbReference type="EMBL" id="LPVY01000021">
    <property type="protein sequence ID" value="KZB61978.1"/>
    <property type="molecule type" value="Genomic_DNA"/>
</dbReference>